<keyword evidence="2" id="KW-1185">Reference proteome</keyword>
<sequence length="113" mass="13361">MLFRYFTEKLLGLQDILIENIEEIDGSIHIYCKLELKMHEYPVCGKHTDKIHDYREQVIKDIPAFGKFVSQEEQIPFFRVTPTNSIDIEQKKHPTLMCGVLEIIFLLMLSRFT</sequence>
<dbReference type="Proteomes" id="UP001490816">
    <property type="component" value="Unassembled WGS sequence"/>
</dbReference>
<evidence type="ECO:0000313" key="2">
    <source>
        <dbReference type="Proteomes" id="UP001490816"/>
    </source>
</evidence>
<reference evidence="1 2" key="1">
    <citation type="submission" date="2024-03" db="EMBL/GenBank/DDBJ databases">
        <title>Human intestinal bacterial collection.</title>
        <authorList>
            <person name="Pauvert C."/>
            <person name="Hitch T.C.A."/>
            <person name="Clavel T."/>
        </authorList>
    </citation>
    <scope>NUCLEOTIDE SEQUENCE [LARGE SCALE GENOMIC DNA]</scope>
    <source>
        <strain evidence="1 2">CLA-JM-H38</strain>
    </source>
</reference>
<dbReference type="EMBL" id="JBBMEZ010000013">
    <property type="protein sequence ID" value="MEQ2469889.1"/>
    <property type="molecule type" value="Genomic_DNA"/>
</dbReference>
<comment type="caution">
    <text evidence="1">The sequence shown here is derived from an EMBL/GenBank/DDBJ whole genome shotgun (WGS) entry which is preliminary data.</text>
</comment>
<evidence type="ECO:0008006" key="3">
    <source>
        <dbReference type="Google" id="ProtNLM"/>
    </source>
</evidence>
<name>A0ABV1F942_9FIRM</name>
<organism evidence="1 2">
    <name type="scientific">Ruminococcoides intestinale</name>
    <dbReference type="NCBI Taxonomy" id="3133162"/>
    <lineage>
        <taxon>Bacteria</taxon>
        <taxon>Bacillati</taxon>
        <taxon>Bacillota</taxon>
        <taxon>Clostridia</taxon>
        <taxon>Eubacteriales</taxon>
        <taxon>Oscillospiraceae</taxon>
        <taxon>Ruminococcoides</taxon>
    </lineage>
</organism>
<accession>A0ABV1F942</accession>
<evidence type="ECO:0000313" key="1">
    <source>
        <dbReference type="EMBL" id="MEQ2469889.1"/>
    </source>
</evidence>
<gene>
    <name evidence="1" type="ORF">WMO39_06010</name>
</gene>
<dbReference type="RefSeq" id="WP_303806682.1">
    <property type="nucleotide sequence ID" value="NZ_JBBMEZ010000013.1"/>
</dbReference>
<protein>
    <recommendedName>
        <fullName evidence="3">Transposase</fullName>
    </recommendedName>
</protein>
<proteinExistence type="predicted"/>